<name>A0A517X0M2_9PLAN</name>
<dbReference type="EMBL" id="CP037422">
    <property type="protein sequence ID" value="QDU11049.1"/>
    <property type="molecule type" value="Genomic_DNA"/>
</dbReference>
<dbReference type="OrthoDB" id="9787782at2"/>
<evidence type="ECO:0000313" key="3">
    <source>
        <dbReference type="Proteomes" id="UP000318384"/>
    </source>
</evidence>
<reference evidence="2 3" key="1">
    <citation type="submission" date="2019-03" db="EMBL/GenBank/DDBJ databases">
        <title>Deep-cultivation of Planctomycetes and their phenomic and genomic characterization uncovers novel biology.</title>
        <authorList>
            <person name="Wiegand S."/>
            <person name="Jogler M."/>
            <person name="Boedeker C."/>
            <person name="Pinto D."/>
            <person name="Vollmers J."/>
            <person name="Rivas-Marin E."/>
            <person name="Kohn T."/>
            <person name="Peeters S.H."/>
            <person name="Heuer A."/>
            <person name="Rast P."/>
            <person name="Oberbeckmann S."/>
            <person name="Bunk B."/>
            <person name="Jeske O."/>
            <person name="Meyerdierks A."/>
            <person name="Storesund J.E."/>
            <person name="Kallscheuer N."/>
            <person name="Luecker S."/>
            <person name="Lage O.M."/>
            <person name="Pohl T."/>
            <person name="Merkel B.J."/>
            <person name="Hornburger P."/>
            <person name="Mueller R.-W."/>
            <person name="Bruemmer F."/>
            <person name="Labrenz M."/>
            <person name="Spormann A.M."/>
            <person name="Op den Camp H."/>
            <person name="Overmann J."/>
            <person name="Amann R."/>
            <person name="Jetten M.S.M."/>
            <person name="Mascher T."/>
            <person name="Medema M.H."/>
            <person name="Devos D.P."/>
            <person name="Kaster A.-K."/>
            <person name="Ovreas L."/>
            <person name="Rohde M."/>
            <person name="Galperin M.Y."/>
            <person name="Jogler C."/>
        </authorList>
    </citation>
    <scope>NUCLEOTIDE SEQUENCE [LARGE SCALE GENOMIC DNA]</scope>
    <source>
        <strain evidence="2 3">V202</strain>
    </source>
</reference>
<dbReference type="RefSeq" id="WP_145178899.1">
    <property type="nucleotide sequence ID" value="NZ_CP037422.1"/>
</dbReference>
<sequence length="222" mass="24852">MFVRFVMVIAFVVLNPLVERSFAQQEVAVDHAVAPGNRQTVKPVKSDVFLKIKHIRQKEKLCATASASMALSHYGVEMDQVLIKQLAASVSKNPQFVGTYYVDLVNGLAKKGIHWKRNPHPTTSKGFRTGLKTIRESLFAGCPVLIDTNLAPNGHTMLVNGIDPRRRLISVIDPNRPAPGQRKYTYNQFEKIWRSKTVNVRGSILTFPPEKKSGQNENKKSS</sequence>
<protein>
    <recommendedName>
        <fullName evidence="1">Peptidase C39-like domain-containing protein</fullName>
    </recommendedName>
</protein>
<dbReference type="Gene3D" id="3.90.70.10">
    <property type="entry name" value="Cysteine proteinases"/>
    <property type="match status" value="1"/>
</dbReference>
<dbReference type="Pfam" id="PF13529">
    <property type="entry name" value="Peptidase_C39_2"/>
    <property type="match status" value="1"/>
</dbReference>
<keyword evidence="3" id="KW-1185">Reference proteome</keyword>
<dbReference type="InterPro" id="IPR039564">
    <property type="entry name" value="Peptidase_C39-like"/>
</dbReference>
<gene>
    <name evidence="2" type="ORF">V202x_44650</name>
</gene>
<dbReference type="AlphaFoldDB" id="A0A517X0M2"/>
<dbReference type="Proteomes" id="UP000318384">
    <property type="component" value="Chromosome"/>
</dbReference>
<organism evidence="2 3">
    <name type="scientific">Gimesia aquarii</name>
    <dbReference type="NCBI Taxonomy" id="2527964"/>
    <lineage>
        <taxon>Bacteria</taxon>
        <taxon>Pseudomonadati</taxon>
        <taxon>Planctomycetota</taxon>
        <taxon>Planctomycetia</taxon>
        <taxon>Planctomycetales</taxon>
        <taxon>Planctomycetaceae</taxon>
        <taxon>Gimesia</taxon>
    </lineage>
</organism>
<proteinExistence type="predicted"/>
<evidence type="ECO:0000313" key="2">
    <source>
        <dbReference type="EMBL" id="QDU11049.1"/>
    </source>
</evidence>
<feature type="domain" description="Peptidase C39-like" evidence="1">
    <location>
        <begin position="51"/>
        <end position="175"/>
    </location>
</feature>
<evidence type="ECO:0000259" key="1">
    <source>
        <dbReference type="Pfam" id="PF13529"/>
    </source>
</evidence>
<accession>A0A517X0M2</accession>